<dbReference type="Gene3D" id="3.20.20.70">
    <property type="entry name" value="Aldolase class I"/>
    <property type="match status" value="1"/>
</dbReference>
<reference evidence="6 7" key="1">
    <citation type="submission" date="2018-06" db="EMBL/GenBank/DDBJ databases">
        <title>Extensive metabolic versatility and redundancy in microbially diverse, dynamic hydrothermal sediments.</title>
        <authorList>
            <person name="Dombrowski N."/>
            <person name="Teske A."/>
            <person name="Baker B.J."/>
        </authorList>
    </citation>
    <scope>NUCLEOTIDE SEQUENCE [LARGE SCALE GENOMIC DNA]</scope>
    <source>
        <strain evidence="6">B34_G17</strain>
    </source>
</reference>
<dbReference type="PANTHER" id="PTHR43306">
    <property type="entry name" value="7,8-DIHYDRO-6-HYDROXYMETHYLPTERIN DIMETHYLTRANSFERASE"/>
    <property type="match status" value="1"/>
</dbReference>
<accession>A0A497F282</accession>
<dbReference type="NCBIfam" id="NF045702">
    <property type="entry name" value="rSAM_GDGT_ether"/>
    <property type="match status" value="1"/>
</dbReference>
<gene>
    <name evidence="6" type="ORF">DRJ33_02200</name>
</gene>
<organism evidence="6 7">
    <name type="scientific">Thermoproteota archaeon</name>
    <dbReference type="NCBI Taxonomy" id="2056631"/>
    <lineage>
        <taxon>Archaea</taxon>
        <taxon>Thermoproteota</taxon>
    </lineage>
</organism>
<evidence type="ECO:0000313" key="7">
    <source>
        <dbReference type="Proteomes" id="UP000272051"/>
    </source>
</evidence>
<evidence type="ECO:0000256" key="4">
    <source>
        <dbReference type="ARBA" id="ARBA00023014"/>
    </source>
</evidence>
<dbReference type="PROSITE" id="PS51918">
    <property type="entry name" value="RADICAL_SAM"/>
    <property type="match status" value="1"/>
</dbReference>
<dbReference type="GO" id="GO:0051539">
    <property type="term" value="F:4 iron, 4 sulfur cluster binding"/>
    <property type="evidence" value="ECO:0007669"/>
    <property type="project" value="InterPro"/>
</dbReference>
<proteinExistence type="predicted"/>
<dbReference type="InterPro" id="IPR056488">
    <property type="entry name" value="Zn_ribbon_HMPTM"/>
</dbReference>
<evidence type="ECO:0000313" key="6">
    <source>
        <dbReference type="EMBL" id="RLE53000.1"/>
    </source>
</evidence>
<keyword evidence="4" id="KW-0411">Iron-sulfur</keyword>
<sequence length="351" mass="39778">MRVLKTTFSLCPECLRVLPATIYEQDGKVYIKKTCPEHGEFDDLYWGDYELYKKFDEWWFEGNGIENPRTKTEKGCPFDCGICPQHKTHTILAIIDVTNRCNMRCPICFAYTGMPVYEPSLEQIKEMLYNLRANKPLPAPALQLSGGEPTLRDDLPEIVRLAKEAGFKHVEVNTNGIRIAKDINYFKKLIDAGMSTLYLQFDALRPEPYYVLRGLNVLPLKLKVIENARKLGFSSIVLVVTLAKGVNDSDVGDIIRFAAENSDVVRCVNVQPISFAGAGKREDIKNMRITIPDFLKLVEQQTNGQIKVEDFRPVTWPVPFARLAEVLKGKCYPEFTMSPHCGAATLFIVED</sequence>
<evidence type="ECO:0000256" key="1">
    <source>
        <dbReference type="ARBA" id="ARBA00022691"/>
    </source>
</evidence>
<dbReference type="Proteomes" id="UP000272051">
    <property type="component" value="Unassembled WGS sequence"/>
</dbReference>
<dbReference type="InterPro" id="IPR034474">
    <property type="entry name" value="Methyltransferase_Class_D"/>
</dbReference>
<dbReference type="CDD" id="cd01335">
    <property type="entry name" value="Radical_SAM"/>
    <property type="match status" value="1"/>
</dbReference>
<dbReference type="InterPro" id="IPR058240">
    <property type="entry name" value="rSAM_sf"/>
</dbReference>
<feature type="non-terminal residue" evidence="6">
    <location>
        <position position="351"/>
    </location>
</feature>
<keyword evidence="1" id="KW-0949">S-adenosyl-L-methionine</keyword>
<dbReference type="InterPro" id="IPR007197">
    <property type="entry name" value="rSAM"/>
</dbReference>
<dbReference type="SUPFAM" id="SSF102114">
    <property type="entry name" value="Radical SAM enzymes"/>
    <property type="match status" value="1"/>
</dbReference>
<dbReference type="AlphaFoldDB" id="A0A497F282"/>
<name>A0A497F282_9CREN</name>
<dbReference type="SFLD" id="SFLDG01067">
    <property type="entry name" value="SPASM/twitch_domain_containing"/>
    <property type="match status" value="1"/>
</dbReference>
<dbReference type="Pfam" id="PF04055">
    <property type="entry name" value="Radical_SAM"/>
    <property type="match status" value="1"/>
</dbReference>
<dbReference type="SFLD" id="SFLDS00029">
    <property type="entry name" value="Radical_SAM"/>
    <property type="match status" value="1"/>
</dbReference>
<dbReference type="InterPro" id="IPR013785">
    <property type="entry name" value="Aldolase_TIM"/>
</dbReference>
<keyword evidence="3" id="KW-0408">Iron</keyword>
<protein>
    <submittedName>
        <fullName evidence="6">Radical SAM protein</fullName>
    </submittedName>
</protein>
<feature type="domain" description="Radical SAM core" evidence="5">
    <location>
        <begin position="87"/>
        <end position="307"/>
    </location>
</feature>
<evidence type="ECO:0000256" key="2">
    <source>
        <dbReference type="ARBA" id="ARBA00022723"/>
    </source>
</evidence>
<dbReference type="GO" id="GO:0008168">
    <property type="term" value="F:methyltransferase activity"/>
    <property type="evidence" value="ECO:0007669"/>
    <property type="project" value="InterPro"/>
</dbReference>
<dbReference type="GO" id="GO:0046872">
    <property type="term" value="F:metal ion binding"/>
    <property type="evidence" value="ECO:0007669"/>
    <property type="project" value="UniProtKB-KW"/>
</dbReference>
<dbReference type="PANTHER" id="PTHR43306:SF1">
    <property type="entry name" value="7,8-DIHYDRO-6-HYDROXYMETHYLPTERIN DIMETHYLTRANSFERASE"/>
    <property type="match status" value="1"/>
</dbReference>
<dbReference type="InterPro" id="IPR034471">
    <property type="entry name" value="GDGT/MA_synthase"/>
</dbReference>
<evidence type="ECO:0000256" key="3">
    <source>
        <dbReference type="ARBA" id="ARBA00023004"/>
    </source>
</evidence>
<dbReference type="SFLD" id="SFLDG01100">
    <property type="entry name" value="methyltransferase_(Class_D)"/>
    <property type="match status" value="1"/>
</dbReference>
<dbReference type="Pfam" id="PF23545">
    <property type="entry name" value="Zn_ribbon_HMPTM"/>
    <property type="match status" value="1"/>
</dbReference>
<dbReference type="EMBL" id="QMQX01000026">
    <property type="protein sequence ID" value="RLE53000.1"/>
    <property type="molecule type" value="Genomic_DNA"/>
</dbReference>
<keyword evidence="2" id="KW-0479">Metal-binding</keyword>
<comment type="caution">
    <text evidence="6">The sequence shown here is derived from an EMBL/GenBank/DDBJ whole genome shotgun (WGS) entry which is preliminary data.</text>
</comment>
<evidence type="ECO:0000259" key="5">
    <source>
        <dbReference type="PROSITE" id="PS51918"/>
    </source>
</evidence>